<keyword evidence="1" id="KW-0812">Transmembrane</keyword>
<feature type="transmembrane region" description="Helical" evidence="1">
    <location>
        <begin position="47"/>
        <end position="66"/>
    </location>
</feature>
<proteinExistence type="predicted"/>
<keyword evidence="1" id="KW-0472">Membrane</keyword>
<feature type="transmembrane region" description="Helical" evidence="1">
    <location>
        <begin position="6"/>
        <end position="27"/>
    </location>
</feature>
<protein>
    <submittedName>
        <fullName evidence="2">Uncharacterized protein</fullName>
    </submittedName>
</protein>
<sequence>MLFEMILIGIYLIFGFGTFAVSVRIGFNKQVLNRATWLLKAIYYHGIAFIIGFAVYIIILIGYLTITGLLK</sequence>
<organism evidence="2">
    <name type="scientific">marine sediment metagenome</name>
    <dbReference type="NCBI Taxonomy" id="412755"/>
    <lineage>
        <taxon>unclassified sequences</taxon>
        <taxon>metagenomes</taxon>
        <taxon>ecological metagenomes</taxon>
    </lineage>
</organism>
<keyword evidence="1" id="KW-1133">Transmembrane helix</keyword>
<evidence type="ECO:0000313" key="2">
    <source>
        <dbReference type="EMBL" id="KKN31508.1"/>
    </source>
</evidence>
<accession>A0A0F9SQQ9</accession>
<name>A0A0F9SQQ9_9ZZZZ</name>
<dbReference type="EMBL" id="LAZR01002324">
    <property type="protein sequence ID" value="KKN31508.1"/>
    <property type="molecule type" value="Genomic_DNA"/>
</dbReference>
<evidence type="ECO:0000256" key="1">
    <source>
        <dbReference type="SAM" id="Phobius"/>
    </source>
</evidence>
<reference evidence="2" key="1">
    <citation type="journal article" date="2015" name="Nature">
        <title>Complex archaea that bridge the gap between prokaryotes and eukaryotes.</title>
        <authorList>
            <person name="Spang A."/>
            <person name="Saw J.H."/>
            <person name="Jorgensen S.L."/>
            <person name="Zaremba-Niedzwiedzka K."/>
            <person name="Martijn J."/>
            <person name="Lind A.E."/>
            <person name="van Eijk R."/>
            <person name="Schleper C."/>
            <person name="Guy L."/>
            <person name="Ettema T.J."/>
        </authorList>
    </citation>
    <scope>NUCLEOTIDE SEQUENCE</scope>
</reference>
<dbReference type="AlphaFoldDB" id="A0A0F9SQQ9"/>
<comment type="caution">
    <text evidence="2">The sequence shown here is derived from an EMBL/GenBank/DDBJ whole genome shotgun (WGS) entry which is preliminary data.</text>
</comment>
<gene>
    <name evidence="2" type="ORF">LCGC14_0823370</name>
</gene>